<dbReference type="Pfam" id="PF02902">
    <property type="entry name" value="Peptidase_C48"/>
    <property type="match status" value="1"/>
</dbReference>
<evidence type="ECO:0000313" key="7">
    <source>
        <dbReference type="Proteomes" id="UP000836402"/>
    </source>
</evidence>
<dbReference type="InterPro" id="IPR003653">
    <property type="entry name" value="Peptidase_C48_C"/>
</dbReference>
<keyword evidence="3" id="KW-0378">Hydrolase</keyword>
<evidence type="ECO:0000259" key="5">
    <source>
        <dbReference type="PROSITE" id="PS50600"/>
    </source>
</evidence>
<name>A0ABN7JA54_9BASI</name>
<feature type="compositionally biased region" description="Polar residues" evidence="4">
    <location>
        <begin position="72"/>
        <end position="87"/>
    </location>
</feature>
<dbReference type="Gene3D" id="3.40.395.10">
    <property type="entry name" value="Adenoviral Proteinase, Chain A"/>
    <property type="match status" value="1"/>
</dbReference>
<keyword evidence="7" id="KW-1185">Reference proteome</keyword>
<reference evidence="6" key="1">
    <citation type="submission" date="2020-10" db="EMBL/GenBank/DDBJ databases">
        <authorList>
            <person name="Sedaghatjoo S."/>
        </authorList>
    </citation>
    <scope>NUCLEOTIDE SEQUENCE</scope>
    <source>
        <strain evidence="6">AZH3</strain>
    </source>
</reference>
<dbReference type="EMBL" id="CAJHJG010006152">
    <property type="protein sequence ID" value="CAD6955099.1"/>
    <property type="molecule type" value="Genomic_DNA"/>
</dbReference>
<dbReference type="Proteomes" id="UP000836402">
    <property type="component" value="Unassembled WGS sequence"/>
</dbReference>
<evidence type="ECO:0000256" key="3">
    <source>
        <dbReference type="ARBA" id="ARBA00022801"/>
    </source>
</evidence>
<dbReference type="InterPro" id="IPR038765">
    <property type="entry name" value="Papain-like_cys_pep_sf"/>
</dbReference>
<protein>
    <recommendedName>
        <fullName evidence="5">Ubiquitin-like protease family profile domain-containing protein</fullName>
    </recommendedName>
</protein>
<keyword evidence="2" id="KW-0645">Protease</keyword>
<dbReference type="SUPFAM" id="SSF54001">
    <property type="entry name" value="Cysteine proteinases"/>
    <property type="match status" value="1"/>
</dbReference>
<feature type="domain" description="Ubiquitin-like protease family profile" evidence="5">
    <location>
        <begin position="194"/>
        <end position="375"/>
    </location>
</feature>
<sequence>MHACKMYASMGDPIDYQVEHNGIPVLRSGDLGIDFTAVMDKTVYGDVDEVLRRFENDGSDKAPVNKRPNITPAGSNTMRSSSPSPNKGSEPPSGFSSEARSSAGRPAKTKPLHLRPSVAAKSKSSSHLRFSEKRGPQKRAPWSSINDKGARFAHKATSAVPSMTRSNEVNLEAKIASMDEKRAILYKVGSFPASHLVKEDFVSLREGGWISGVVLQMYSQHIFEEVQTRSRATSAIGSRKILLLSPSLHVDRCSERAMRIRIDSWFQGELVVPINFGNQHWAKTLISPSKCQVLLIDSIPVDNRAQRVLEFFATLLSGLAERDLQHGKEGTSVPSQALKADCWKIEASSSSDQTYPRQDDGHSCGLITARVIEAALRGRRPSWKNCLLKKQVMSSSEASNTRALLFSVVTSHMLP</sequence>
<comment type="similarity">
    <text evidence="1">Belongs to the peptidase C48 family.</text>
</comment>
<accession>A0ABN7JA54</accession>
<evidence type="ECO:0000256" key="1">
    <source>
        <dbReference type="ARBA" id="ARBA00005234"/>
    </source>
</evidence>
<evidence type="ECO:0000256" key="4">
    <source>
        <dbReference type="SAM" id="MobiDB-lite"/>
    </source>
</evidence>
<feature type="region of interest" description="Disordered" evidence="4">
    <location>
        <begin position="57"/>
        <end position="144"/>
    </location>
</feature>
<evidence type="ECO:0000256" key="2">
    <source>
        <dbReference type="ARBA" id="ARBA00022670"/>
    </source>
</evidence>
<organism evidence="6 7">
    <name type="scientific">Tilletia caries</name>
    <name type="common">wheat bunt fungus</name>
    <dbReference type="NCBI Taxonomy" id="13290"/>
    <lineage>
        <taxon>Eukaryota</taxon>
        <taxon>Fungi</taxon>
        <taxon>Dikarya</taxon>
        <taxon>Basidiomycota</taxon>
        <taxon>Ustilaginomycotina</taxon>
        <taxon>Exobasidiomycetes</taxon>
        <taxon>Tilletiales</taxon>
        <taxon>Tilletiaceae</taxon>
        <taxon>Tilletia</taxon>
    </lineage>
</organism>
<evidence type="ECO:0000313" key="6">
    <source>
        <dbReference type="EMBL" id="CAD6955099.1"/>
    </source>
</evidence>
<comment type="caution">
    <text evidence="6">The sequence shown here is derived from an EMBL/GenBank/DDBJ whole genome shotgun (WGS) entry which is preliminary data.</text>
</comment>
<dbReference type="PROSITE" id="PS50600">
    <property type="entry name" value="ULP_PROTEASE"/>
    <property type="match status" value="1"/>
</dbReference>
<gene>
    <name evidence="6" type="ORF">JKIAZH3_G2352</name>
</gene>
<proteinExistence type="inferred from homology"/>